<dbReference type="InterPro" id="IPR000620">
    <property type="entry name" value="EamA_dom"/>
</dbReference>
<protein>
    <submittedName>
        <fullName evidence="3">EamA family transporter</fullName>
    </submittedName>
</protein>
<feature type="transmembrane region" description="Helical" evidence="1">
    <location>
        <begin position="155"/>
        <end position="176"/>
    </location>
</feature>
<feature type="transmembrane region" description="Helical" evidence="1">
    <location>
        <begin position="211"/>
        <end position="234"/>
    </location>
</feature>
<evidence type="ECO:0000259" key="2">
    <source>
        <dbReference type="Pfam" id="PF00892"/>
    </source>
</evidence>
<feature type="transmembrane region" description="Helical" evidence="1">
    <location>
        <begin position="73"/>
        <end position="89"/>
    </location>
</feature>
<organism evidence="3 4">
    <name type="scientific">Methanolobus halotolerans</name>
    <dbReference type="NCBI Taxonomy" id="2052935"/>
    <lineage>
        <taxon>Archaea</taxon>
        <taxon>Methanobacteriati</taxon>
        <taxon>Methanobacteriota</taxon>
        <taxon>Stenosarchaea group</taxon>
        <taxon>Methanomicrobia</taxon>
        <taxon>Methanosarcinales</taxon>
        <taxon>Methanosarcinaceae</taxon>
        <taxon>Methanolobus</taxon>
    </lineage>
</organism>
<dbReference type="Pfam" id="PF00892">
    <property type="entry name" value="EamA"/>
    <property type="match status" value="2"/>
</dbReference>
<feature type="transmembrane region" description="Helical" evidence="1">
    <location>
        <begin position="40"/>
        <end position="58"/>
    </location>
</feature>
<feature type="domain" description="EamA" evidence="2">
    <location>
        <begin position="157"/>
        <end position="288"/>
    </location>
</feature>
<feature type="transmembrane region" description="Helical" evidence="1">
    <location>
        <begin position="246"/>
        <end position="263"/>
    </location>
</feature>
<accession>A0A4E0Q2S5</accession>
<dbReference type="Proteomes" id="UP000297295">
    <property type="component" value="Unassembled WGS sequence"/>
</dbReference>
<evidence type="ECO:0000313" key="4">
    <source>
        <dbReference type="Proteomes" id="UP000297295"/>
    </source>
</evidence>
<reference evidence="3 4" key="1">
    <citation type="submission" date="2017-11" db="EMBL/GenBank/DDBJ databases">
        <title>Isolation and Characterization of Methanogenic Archaea from Saline Meromictic Lake at Siberia.</title>
        <authorList>
            <person name="Shen Y."/>
            <person name="Huang H.-H."/>
            <person name="Lai M.-C."/>
            <person name="Chen S.-C."/>
        </authorList>
    </citation>
    <scope>NUCLEOTIDE SEQUENCE [LARGE SCALE GENOMIC DNA]</scope>
    <source>
        <strain evidence="3 4">SY-01</strain>
    </source>
</reference>
<dbReference type="PANTHER" id="PTHR22911">
    <property type="entry name" value="ACYL-MALONYL CONDENSING ENZYME-RELATED"/>
    <property type="match status" value="1"/>
</dbReference>
<dbReference type="EMBL" id="PGGK01000001">
    <property type="protein sequence ID" value="TGC11519.1"/>
    <property type="molecule type" value="Genomic_DNA"/>
</dbReference>
<evidence type="ECO:0000256" key="1">
    <source>
        <dbReference type="SAM" id="Phobius"/>
    </source>
</evidence>
<keyword evidence="1" id="KW-0812">Transmembrane</keyword>
<dbReference type="AlphaFoldDB" id="A0A4E0Q2S5"/>
<comment type="caution">
    <text evidence="3">The sequence shown here is derived from an EMBL/GenBank/DDBJ whole genome shotgun (WGS) entry which is preliminary data.</text>
</comment>
<sequence length="329" mass="36721">MNLELKNNNNSYLELIISCTIFGSSGIFLNHIYGMQTGSILFYRLLFGFTLLLGYLFISKKYEVFRIGEKKRFLLLIGIFNVVTTYSYYTSIKYSGLSVAVLLLYTAPIYVTLLSPLFLKQKITLRGIISLFVSMIGISMVVIPSNGSLEQNGHLLTGIIFGLISGLSYSGTIMTVNHLKNDYSGTAQLFWSTFISLIILVPFASNVPEAILLPNLPILVMFGLMTTAFASLLYLNSASKINAQTVSVLALLEPVSGIIFGFFFLHEPIILKTVQGCIFILFGACILVWDYRTVQTYGMKGPFVSFQTALKRRLLNIPRITFMLLSGRF</sequence>
<dbReference type="InterPro" id="IPR037185">
    <property type="entry name" value="EmrE-like"/>
</dbReference>
<feature type="domain" description="EamA" evidence="2">
    <location>
        <begin position="15"/>
        <end position="142"/>
    </location>
</feature>
<proteinExistence type="predicted"/>
<gene>
    <name evidence="3" type="ORF">CUN85_01230</name>
</gene>
<feature type="transmembrane region" description="Helical" evidence="1">
    <location>
        <begin position="269"/>
        <end position="289"/>
    </location>
</feature>
<evidence type="ECO:0000313" key="3">
    <source>
        <dbReference type="EMBL" id="TGC11519.1"/>
    </source>
</evidence>
<dbReference type="GO" id="GO:0016020">
    <property type="term" value="C:membrane"/>
    <property type="evidence" value="ECO:0007669"/>
    <property type="project" value="InterPro"/>
</dbReference>
<keyword evidence="1" id="KW-0472">Membrane</keyword>
<feature type="transmembrane region" description="Helical" evidence="1">
    <location>
        <begin position="125"/>
        <end position="143"/>
    </location>
</feature>
<keyword evidence="4" id="KW-1185">Reference proteome</keyword>
<feature type="transmembrane region" description="Helical" evidence="1">
    <location>
        <begin position="95"/>
        <end position="113"/>
    </location>
</feature>
<dbReference type="PANTHER" id="PTHR22911:SF79">
    <property type="entry name" value="MOBA-LIKE NTP TRANSFERASE DOMAIN-CONTAINING PROTEIN"/>
    <property type="match status" value="1"/>
</dbReference>
<dbReference type="SUPFAM" id="SSF103481">
    <property type="entry name" value="Multidrug resistance efflux transporter EmrE"/>
    <property type="match status" value="2"/>
</dbReference>
<feature type="transmembrane region" description="Helical" evidence="1">
    <location>
        <begin position="12"/>
        <end position="34"/>
    </location>
</feature>
<name>A0A4E0Q2S5_9EURY</name>
<keyword evidence="1" id="KW-1133">Transmembrane helix</keyword>
<feature type="transmembrane region" description="Helical" evidence="1">
    <location>
        <begin position="188"/>
        <end position="205"/>
    </location>
</feature>
<dbReference type="OrthoDB" id="148240at2157"/>